<dbReference type="GO" id="GO:0008757">
    <property type="term" value="F:S-adenosylmethionine-dependent methyltransferase activity"/>
    <property type="evidence" value="ECO:0007669"/>
    <property type="project" value="InterPro"/>
</dbReference>
<dbReference type="InterPro" id="IPR013216">
    <property type="entry name" value="Methyltransf_11"/>
</dbReference>
<feature type="domain" description="Methyltransferase type 11" evidence="1">
    <location>
        <begin position="83"/>
        <end position="131"/>
    </location>
</feature>
<dbReference type="Proteomes" id="UP000642809">
    <property type="component" value="Unassembled WGS sequence"/>
</dbReference>
<reference evidence="2" key="1">
    <citation type="journal article" date="2014" name="Int. J. Syst. Evol. Microbiol.">
        <title>Complete genome sequence of Corynebacterium casei LMG S-19264T (=DSM 44701T), isolated from a smear-ripened cheese.</title>
        <authorList>
            <consortium name="US DOE Joint Genome Institute (JGI-PGF)"/>
            <person name="Walter F."/>
            <person name="Albersmeier A."/>
            <person name="Kalinowski J."/>
            <person name="Ruckert C."/>
        </authorList>
    </citation>
    <scope>NUCLEOTIDE SEQUENCE</scope>
    <source>
        <strain evidence="2">KCTC 23224</strain>
    </source>
</reference>
<gene>
    <name evidence="2" type="ORF">GCM10008106_21910</name>
</gene>
<name>A0A8J3G5U8_9BACT</name>
<accession>A0A8J3G5U8</accession>
<dbReference type="InterPro" id="IPR029063">
    <property type="entry name" value="SAM-dependent_MTases_sf"/>
</dbReference>
<protein>
    <recommendedName>
        <fullName evidence="1">Methyltransferase type 11 domain-containing protein</fullName>
    </recommendedName>
</protein>
<organism evidence="2 3">
    <name type="scientific">Mongoliitalea lutea</name>
    <dbReference type="NCBI Taxonomy" id="849756"/>
    <lineage>
        <taxon>Bacteria</taxon>
        <taxon>Pseudomonadati</taxon>
        <taxon>Bacteroidota</taxon>
        <taxon>Cytophagia</taxon>
        <taxon>Cytophagales</taxon>
        <taxon>Cyclobacteriaceae</taxon>
        <taxon>Mongoliitalea</taxon>
    </lineage>
</organism>
<keyword evidence="3" id="KW-1185">Reference proteome</keyword>
<evidence type="ECO:0000313" key="3">
    <source>
        <dbReference type="Proteomes" id="UP000642809"/>
    </source>
</evidence>
<dbReference type="RefSeq" id="WP_189582151.1">
    <property type="nucleotide sequence ID" value="NZ_BMYF01000012.1"/>
</dbReference>
<dbReference type="CDD" id="cd02440">
    <property type="entry name" value="AdoMet_MTases"/>
    <property type="match status" value="1"/>
</dbReference>
<sequence length="222" mass="25867">MNYFKSLFASSDQPESLGYKLRNKRFIDFENLLNKNFAKNKKISILDVGGTAYFWEDKNIFQSGRIEITLLNITVESNLPKGMRSVAGDATQMPEFDTDSFDLVFSNSVIEHLYTWENQLKMAKECMRVGKYYFIQTPNKHFPIEAHYVLPFVQYIPKSWTFAVLTKTKLSRGMRWSSIDAQQYLDEIRLLSFAEMKNLFPGSNIYLEKFFGLNKSLTAHNL</sequence>
<dbReference type="Gene3D" id="3.40.50.150">
    <property type="entry name" value="Vaccinia Virus protein VP39"/>
    <property type="match status" value="1"/>
</dbReference>
<comment type="caution">
    <text evidence="2">The sequence shown here is derived from an EMBL/GenBank/DDBJ whole genome shotgun (WGS) entry which is preliminary data.</text>
</comment>
<dbReference type="SUPFAM" id="SSF53335">
    <property type="entry name" value="S-adenosyl-L-methionine-dependent methyltransferases"/>
    <property type="match status" value="1"/>
</dbReference>
<dbReference type="EMBL" id="BMYF01000012">
    <property type="protein sequence ID" value="GHB40311.1"/>
    <property type="molecule type" value="Genomic_DNA"/>
</dbReference>
<proteinExistence type="predicted"/>
<evidence type="ECO:0000259" key="1">
    <source>
        <dbReference type="Pfam" id="PF08241"/>
    </source>
</evidence>
<reference evidence="2" key="2">
    <citation type="submission" date="2020-09" db="EMBL/GenBank/DDBJ databases">
        <authorList>
            <person name="Sun Q."/>
            <person name="Kim S."/>
        </authorList>
    </citation>
    <scope>NUCLEOTIDE SEQUENCE</scope>
    <source>
        <strain evidence="2">KCTC 23224</strain>
    </source>
</reference>
<dbReference type="AlphaFoldDB" id="A0A8J3G5U8"/>
<evidence type="ECO:0000313" key="2">
    <source>
        <dbReference type="EMBL" id="GHB40311.1"/>
    </source>
</evidence>
<dbReference type="Pfam" id="PF08241">
    <property type="entry name" value="Methyltransf_11"/>
    <property type="match status" value="1"/>
</dbReference>